<dbReference type="SUPFAM" id="SSF48498">
    <property type="entry name" value="Tetracyclin repressor-like, C-terminal domain"/>
    <property type="match status" value="1"/>
</dbReference>
<proteinExistence type="predicted"/>
<name>A0A1H5CRS8_9ACTN</name>
<dbReference type="InterPro" id="IPR009057">
    <property type="entry name" value="Homeodomain-like_sf"/>
</dbReference>
<dbReference type="PANTHER" id="PTHR30055:SF231">
    <property type="entry name" value="TRANSCRIPTIONAL REGULATORY PROTEIN (PROBABLY DEOR-FAMILY)-RELATED"/>
    <property type="match status" value="1"/>
</dbReference>
<dbReference type="PANTHER" id="PTHR30055">
    <property type="entry name" value="HTH-TYPE TRANSCRIPTIONAL REGULATOR RUTR"/>
    <property type="match status" value="1"/>
</dbReference>
<evidence type="ECO:0000259" key="3">
    <source>
        <dbReference type="PROSITE" id="PS50977"/>
    </source>
</evidence>
<dbReference type="SUPFAM" id="SSF46689">
    <property type="entry name" value="Homeodomain-like"/>
    <property type="match status" value="1"/>
</dbReference>
<dbReference type="Pfam" id="PF17940">
    <property type="entry name" value="TetR_C_31"/>
    <property type="match status" value="1"/>
</dbReference>
<dbReference type="InterPro" id="IPR050109">
    <property type="entry name" value="HTH-type_TetR-like_transc_reg"/>
</dbReference>
<evidence type="ECO:0000256" key="1">
    <source>
        <dbReference type="ARBA" id="ARBA00023125"/>
    </source>
</evidence>
<dbReference type="Gene3D" id="1.10.357.10">
    <property type="entry name" value="Tetracycline Repressor, domain 2"/>
    <property type="match status" value="1"/>
</dbReference>
<evidence type="ECO:0000256" key="2">
    <source>
        <dbReference type="PROSITE-ProRule" id="PRU00335"/>
    </source>
</evidence>
<dbReference type="InterPro" id="IPR001647">
    <property type="entry name" value="HTH_TetR"/>
</dbReference>
<accession>A0A1H5CRS8</accession>
<dbReference type="STRING" id="561176.SAMN04488561_0282"/>
<dbReference type="OrthoDB" id="6929199at2"/>
<dbReference type="InterPro" id="IPR036271">
    <property type="entry name" value="Tet_transcr_reg_TetR-rel_C_sf"/>
</dbReference>
<keyword evidence="5" id="KW-1185">Reference proteome</keyword>
<dbReference type="GO" id="GO:0000976">
    <property type="term" value="F:transcription cis-regulatory region binding"/>
    <property type="evidence" value="ECO:0007669"/>
    <property type="project" value="TreeGrafter"/>
</dbReference>
<organism evidence="4 5">
    <name type="scientific">Jiangella alba</name>
    <dbReference type="NCBI Taxonomy" id="561176"/>
    <lineage>
        <taxon>Bacteria</taxon>
        <taxon>Bacillati</taxon>
        <taxon>Actinomycetota</taxon>
        <taxon>Actinomycetes</taxon>
        <taxon>Jiangellales</taxon>
        <taxon>Jiangellaceae</taxon>
        <taxon>Jiangella</taxon>
    </lineage>
</organism>
<reference evidence="5" key="1">
    <citation type="submission" date="2016-10" db="EMBL/GenBank/DDBJ databases">
        <authorList>
            <person name="Varghese N."/>
            <person name="Submissions S."/>
        </authorList>
    </citation>
    <scope>NUCLEOTIDE SEQUENCE [LARGE SCALE GENOMIC DNA]</scope>
    <source>
        <strain evidence="5">DSM 45237</strain>
    </source>
</reference>
<protein>
    <submittedName>
        <fullName evidence="4">DNA-binding transcriptional regulator YbjK</fullName>
    </submittedName>
</protein>
<sequence length="186" mass="19949">MDGTTRATRDPVGRRQAIIEAAAALIIENGINDLTHRKVAARASVPLGSTTHYFASLEDLKAAALAWLGLRTEEGLSEIARDLAAAGDWVGTLARLFHEYLGDPAQVRADTAFYVASMDSPRLHSIATRWSEGLQEILTPYTDPVTARAISAYADGATVQTMLRGSAPDAGELLDVLTRLTRTTDA</sequence>
<keyword evidence="1 2" id="KW-0238">DNA-binding</keyword>
<dbReference type="InterPro" id="IPR041583">
    <property type="entry name" value="TetR_C_31"/>
</dbReference>
<dbReference type="Pfam" id="PF00440">
    <property type="entry name" value="TetR_N"/>
    <property type="match status" value="1"/>
</dbReference>
<feature type="DNA-binding region" description="H-T-H motif" evidence="2">
    <location>
        <begin position="35"/>
        <end position="54"/>
    </location>
</feature>
<dbReference type="AlphaFoldDB" id="A0A1H5CRS8"/>
<dbReference type="Proteomes" id="UP000181980">
    <property type="component" value="Unassembled WGS sequence"/>
</dbReference>
<gene>
    <name evidence="4" type="ORF">SAMN04488561_0282</name>
</gene>
<evidence type="ECO:0000313" key="4">
    <source>
        <dbReference type="EMBL" id="SED69422.1"/>
    </source>
</evidence>
<dbReference type="PROSITE" id="PS50977">
    <property type="entry name" value="HTH_TETR_2"/>
    <property type="match status" value="1"/>
</dbReference>
<feature type="domain" description="HTH tetR-type" evidence="3">
    <location>
        <begin position="12"/>
        <end position="72"/>
    </location>
</feature>
<dbReference type="GO" id="GO:0003700">
    <property type="term" value="F:DNA-binding transcription factor activity"/>
    <property type="evidence" value="ECO:0007669"/>
    <property type="project" value="TreeGrafter"/>
</dbReference>
<dbReference type="EMBL" id="FNUC01000001">
    <property type="protein sequence ID" value="SED69422.1"/>
    <property type="molecule type" value="Genomic_DNA"/>
</dbReference>
<dbReference type="RefSeq" id="WP_069111279.1">
    <property type="nucleotide sequence ID" value="NZ_FNUC01000001.1"/>
</dbReference>
<evidence type="ECO:0000313" key="5">
    <source>
        <dbReference type="Proteomes" id="UP000181980"/>
    </source>
</evidence>